<protein>
    <recommendedName>
        <fullName evidence="1">Beta-lactamase hydrolase-like protein phosphatase-like domain-containing protein</fullName>
    </recommendedName>
</protein>
<dbReference type="Pfam" id="PF04273">
    <property type="entry name" value="BLH_phosphatase"/>
    <property type="match status" value="1"/>
</dbReference>
<dbReference type="RefSeq" id="WP_345097372.1">
    <property type="nucleotide sequence ID" value="NZ_BAABIY010000096.1"/>
</dbReference>
<dbReference type="EMBL" id="BAABIY010000096">
    <property type="protein sequence ID" value="GAA5102593.1"/>
    <property type="molecule type" value="Genomic_DNA"/>
</dbReference>
<organism evidence="2 3">
    <name type="scientific">Bartonella acomydis</name>
    <dbReference type="NCBI Taxonomy" id="686234"/>
    <lineage>
        <taxon>Bacteria</taxon>
        <taxon>Pseudomonadati</taxon>
        <taxon>Pseudomonadota</taxon>
        <taxon>Alphaproteobacteria</taxon>
        <taxon>Hyphomicrobiales</taxon>
        <taxon>Bartonellaceae</taxon>
        <taxon>Bartonella</taxon>
    </lineage>
</organism>
<evidence type="ECO:0000313" key="3">
    <source>
        <dbReference type="Proteomes" id="UP001501525"/>
    </source>
</evidence>
<dbReference type="Gene3D" id="3.90.190.10">
    <property type="entry name" value="Protein tyrosine phosphatase superfamily"/>
    <property type="match status" value="1"/>
</dbReference>
<feature type="domain" description="Beta-lactamase hydrolase-like protein phosphatase-like" evidence="1">
    <location>
        <begin position="4"/>
        <end position="107"/>
    </location>
</feature>
<accession>A0ABP9MYL0</accession>
<dbReference type="Proteomes" id="UP001501525">
    <property type="component" value="Unassembled WGS sequence"/>
</dbReference>
<dbReference type="SUPFAM" id="SSF52799">
    <property type="entry name" value="(Phosphotyrosine protein) phosphatases II"/>
    <property type="match status" value="1"/>
</dbReference>
<dbReference type="InterPro" id="IPR005939">
    <property type="entry name" value="BLH_phosphatase-like"/>
</dbReference>
<keyword evidence="3" id="KW-1185">Reference proteome</keyword>
<dbReference type="InterPro" id="IPR029021">
    <property type="entry name" value="Prot-tyrosine_phosphatase-like"/>
</dbReference>
<evidence type="ECO:0000313" key="2">
    <source>
        <dbReference type="EMBL" id="GAA5102593.1"/>
    </source>
</evidence>
<comment type="caution">
    <text evidence="2">The sequence shown here is derived from an EMBL/GenBank/DDBJ whole genome shotgun (WGS) entry which is preliminary data.</text>
</comment>
<proteinExistence type="predicted"/>
<name>A0ABP9MYL0_9HYPH</name>
<sequence length="112" mass="12709">MHLQQIDPDTFISGQISIENVKILAQAGFKTIICNRPDQEEPHQPDFFTIKATAEEYGITAHYIPIVPPTIKPSDIETMKTILKTAQKPLLAYCHHGTRSRYLYQLSCLDLP</sequence>
<gene>
    <name evidence="2" type="ORF">GCM10023260_14610</name>
</gene>
<evidence type="ECO:0000259" key="1">
    <source>
        <dbReference type="Pfam" id="PF04273"/>
    </source>
</evidence>
<dbReference type="NCBIfam" id="TIGR01244">
    <property type="entry name" value="TIGR01244 family sulfur transferase"/>
    <property type="match status" value="1"/>
</dbReference>
<reference evidence="3" key="1">
    <citation type="journal article" date="2019" name="Int. J. Syst. Evol. Microbiol.">
        <title>The Global Catalogue of Microorganisms (GCM) 10K type strain sequencing project: providing services to taxonomists for standard genome sequencing and annotation.</title>
        <authorList>
            <consortium name="The Broad Institute Genomics Platform"/>
            <consortium name="The Broad Institute Genome Sequencing Center for Infectious Disease"/>
            <person name="Wu L."/>
            <person name="Ma J."/>
        </authorList>
    </citation>
    <scope>NUCLEOTIDE SEQUENCE [LARGE SCALE GENOMIC DNA]</scope>
    <source>
        <strain evidence="3">JCM 17706</strain>
    </source>
</reference>